<evidence type="ECO:0000313" key="1">
    <source>
        <dbReference type="EMBL" id="KTB30710.1"/>
    </source>
</evidence>
<sequence length="613" mass="70687">MSIFPSASNITIEGGNFTAVARDQYQYNNHGTLVQYLGRQERERTILDEYTRVPVGKVYIKRSISVTDVRRQNILPDHQHWRRVDALRSINIASIHGEDRDLEFIYVCYDGQDASEAFRRDFEQFSRVRNVHTAQLFGYNDGPFTLPALIFYDALMPVMHLLERNDFSPLLFTYLIHRLVEIPIANHELDFGELWMNPRTGALCAGPYVDYSSRKFIAGYTDEDQVTTGNYEHPFLSLQIYHDSNAIFYFLVQNLDTTDMLYAICYSYRYFMEWIPDEDSVPMLSSLPGAIYSRTRREIIAKLPKTMNDQHYRLWDIEGIPDTMFANVHVTNDGSVCSAVTVSDIQHLQSREFKVDFQPCSERKRKTCVVAWSTQAHSVLGEHRSQEEWEGYSLLHGFLIYFRCRNEHLSMRSHKFTADRVYLIIRAVPRSSASKTIWNAWLRKPKYFWSFDLDGNEEISEADRCSLGLPSFTTRFQIVHLGWSHIAYTSIHQLHILKGFDPATRDLAQSLDLPLLETVRDETRFEGIKAHSTQDFQPMDVDSELAESLSTLTVKAAEGAMDPLLQTVGNGTQFEVTKAQYIQDFQPMNVDNGLPVLLSTLTVDVEEDAMDID</sequence>
<organism evidence="1 2">
    <name type="scientific">Moniliophthora roreri</name>
    <name type="common">Frosty pod rot fungus</name>
    <name type="synonym">Monilia roreri</name>
    <dbReference type="NCBI Taxonomy" id="221103"/>
    <lineage>
        <taxon>Eukaryota</taxon>
        <taxon>Fungi</taxon>
        <taxon>Dikarya</taxon>
        <taxon>Basidiomycota</taxon>
        <taxon>Agaricomycotina</taxon>
        <taxon>Agaricomycetes</taxon>
        <taxon>Agaricomycetidae</taxon>
        <taxon>Agaricales</taxon>
        <taxon>Marasmiineae</taxon>
        <taxon>Marasmiaceae</taxon>
        <taxon>Moniliophthora</taxon>
    </lineage>
</organism>
<dbReference type="EMBL" id="LATX01002371">
    <property type="protein sequence ID" value="KTB30710.1"/>
    <property type="molecule type" value="Genomic_DNA"/>
</dbReference>
<protein>
    <submittedName>
        <fullName evidence="1">Uncharacterized protein</fullName>
    </submittedName>
</protein>
<evidence type="ECO:0000313" key="2">
    <source>
        <dbReference type="Proteomes" id="UP000054988"/>
    </source>
</evidence>
<gene>
    <name evidence="1" type="ORF">WG66_16705</name>
</gene>
<dbReference type="AlphaFoldDB" id="A0A0W0F322"/>
<comment type="caution">
    <text evidence="1">The sequence shown here is derived from an EMBL/GenBank/DDBJ whole genome shotgun (WGS) entry which is preliminary data.</text>
</comment>
<reference evidence="1 2" key="1">
    <citation type="submission" date="2015-12" db="EMBL/GenBank/DDBJ databases">
        <title>Draft genome sequence of Moniliophthora roreri, the causal agent of frosty pod rot of cacao.</title>
        <authorList>
            <person name="Aime M.C."/>
            <person name="Diaz-Valderrama J.R."/>
            <person name="Kijpornyongpan T."/>
            <person name="Phillips-Mora W."/>
        </authorList>
    </citation>
    <scope>NUCLEOTIDE SEQUENCE [LARGE SCALE GENOMIC DNA]</scope>
    <source>
        <strain evidence="1 2">MCA 2952</strain>
    </source>
</reference>
<dbReference type="Proteomes" id="UP000054988">
    <property type="component" value="Unassembled WGS sequence"/>
</dbReference>
<proteinExistence type="predicted"/>
<name>A0A0W0F322_MONRR</name>
<accession>A0A0W0F322</accession>